<dbReference type="Pfam" id="PF13855">
    <property type="entry name" value="LRR_8"/>
    <property type="match status" value="2"/>
</dbReference>
<dbReference type="PANTHER" id="PTHR24366">
    <property type="entry name" value="IG(IMMUNOGLOBULIN) AND LRR(LEUCINE RICH REPEAT) DOMAINS"/>
    <property type="match status" value="1"/>
</dbReference>
<comment type="caution">
    <text evidence="4">The sequence shown here is derived from an EMBL/GenBank/DDBJ whole genome shotgun (WGS) entry which is preliminary data.</text>
</comment>
<organism evidence="4 5">
    <name type="scientific">Cryptolaemus montrouzieri</name>
    <dbReference type="NCBI Taxonomy" id="559131"/>
    <lineage>
        <taxon>Eukaryota</taxon>
        <taxon>Metazoa</taxon>
        <taxon>Ecdysozoa</taxon>
        <taxon>Arthropoda</taxon>
        <taxon>Hexapoda</taxon>
        <taxon>Insecta</taxon>
        <taxon>Pterygota</taxon>
        <taxon>Neoptera</taxon>
        <taxon>Endopterygota</taxon>
        <taxon>Coleoptera</taxon>
        <taxon>Polyphaga</taxon>
        <taxon>Cucujiformia</taxon>
        <taxon>Coccinelloidea</taxon>
        <taxon>Coccinellidae</taxon>
        <taxon>Scymninae</taxon>
        <taxon>Scymnini</taxon>
        <taxon>Cryptolaemus</taxon>
    </lineage>
</organism>
<dbReference type="PROSITE" id="PS51450">
    <property type="entry name" value="LRR"/>
    <property type="match status" value="1"/>
</dbReference>
<evidence type="ECO:0000313" key="5">
    <source>
        <dbReference type="Proteomes" id="UP001516400"/>
    </source>
</evidence>
<dbReference type="PANTHER" id="PTHR24366:SF96">
    <property type="entry name" value="LEUCINE RICH REPEAT CONTAINING 53"/>
    <property type="match status" value="1"/>
</dbReference>
<keyword evidence="5" id="KW-1185">Reference proteome</keyword>
<dbReference type="SUPFAM" id="SSF52058">
    <property type="entry name" value="L domain-like"/>
    <property type="match status" value="2"/>
</dbReference>
<sequence length="584" mass="65446">MYRSSHLTMKYGLRFNRRNARACCSSKHEKSATELCKVDPEVFEGLHGVTYFSLADNSIDHVPDYLWPHLPNVKTLDFGRTKIRELRVSNFQVLPHLEALIVPGCMITNIEKNAIPSEVKRLHLGRNALTTLNGTIRGLLQLNWIFINDNDLTNLEGELPVGAQRLKMIHALNNKIEKLPTSLMTLPALETIFLQHNKLKSLEGCLSKSRMLQRVYLDNNMIDTLTEDDFKEAESLVHLFLGFNKINTLNNSLLGLRNLQFLNVTYNLLEEFSFEEIVGLDKLSAIDLSFNKISSIKGPATNLVEWNIKLSELKLDHNEIEFLNGSLSGLRELIRLNLSFNKLKKISPDDFIGLDKLSLLDVSHNSLKTLEEMSGTFLPKLEVLKASDNQLTILEKDFQGLPILCHADLANNKIIALGRELVSKTRCTLGNGANEGTWDTLKIYLQDNPILCDAALPEISAYMEINHTRIYGISHCPPLSEQPVTSKPNGFLGYIPETTAVLSATSPKTVPISKPIPDLSINQGIQSSSTSPIINPSQQANNDSLKLSKLASEIQELKNRVEELATQIEVKPDKNEDLGENRKP</sequence>
<dbReference type="InterPro" id="IPR001611">
    <property type="entry name" value="Leu-rich_rpt"/>
</dbReference>
<feature type="coiled-coil region" evidence="3">
    <location>
        <begin position="540"/>
        <end position="567"/>
    </location>
</feature>
<name>A0ABD2P0V4_9CUCU</name>
<proteinExistence type="predicted"/>
<dbReference type="AlphaFoldDB" id="A0ABD2P0V4"/>
<keyword evidence="3" id="KW-0175">Coiled coil</keyword>
<dbReference type="SMART" id="SM00365">
    <property type="entry name" value="LRR_SD22"/>
    <property type="match status" value="6"/>
</dbReference>
<dbReference type="Proteomes" id="UP001516400">
    <property type="component" value="Unassembled WGS sequence"/>
</dbReference>
<dbReference type="Gene3D" id="3.80.10.10">
    <property type="entry name" value="Ribonuclease Inhibitor"/>
    <property type="match status" value="2"/>
</dbReference>
<evidence type="ECO:0000313" key="4">
    <source>
        <dbReference type="EMBL" id="KAL3284466.1"/>
    </source>
</evidence>
<keyword evidence="2" id="KW-0677">Repeat</keyword>
<dbReference type="EMBL" id="JABFTP020000165">
    <property type="protein sequence ID" value="KAL3284466.1"/>
    <property type="molecule type" value="Genomic_DNA"/>
</dbReference>
<dbReference type="SMART" id="SM00369">
    <property type="entry name" value="LRR_TYP"/>
    <property type="match status" value="10"/>
</dbReference>
<evidence type="ECO:0000256" key="3">
    <source>
        <dbReference type="SAM" id="Coils"/>
    </source>
</evidence>
<protein>
    <submittedName>
        <fullName evidence="4">Uncharacterized protein</fullName>
    </submittedName>
</protein>
<dbReference type="InterPro" id="IPR003591">
    <property type="entry name" value="Leu-rich_rpt_typical-subtyp"/>
</dbReference>
<gene>
    <name evidence="4" type="ORF">HHI36_018627</name>
</gene>
<dbReference type="InterPro" id="IPR032675">
    <property type="entry name" value="LRR_dom_sf"/>
</dbReference>
<evidence type="ECO:0000256" key="1">
    <source>
        <dbReference type="ARBA" id="ARBA00022614"/>
    </source>
</evidence>
<evidence type="ECO:0000256" key="2">
    <source>
        <dbReference type="ARBA" id="ARBA00022737"/>
    </source>
</evidence>
<reference evidence="4 5" key="1">
    <citation type="journal article" date="2021" name="BMC Biol.">
        <title>Horizontally acquired antibacterial genes associated with adaptive radiation of ladybird beetles.</title>
        <authorList>
            <person name="Li H.S."/>
            <person name="Tang X.F."/>
            <person name="Huang Y.H."/>
            <person name="Xu Z.Y."/>
            <person name="Chen M.L."/>
            <person name="Du X.Y."/>
            <person name="Qiu B.Y."/>
            <person name="Chen P.T."/>
            <person name="Zhang W."/>
            <person name="Slipinski A."/>
            <person name="Escalona H.E."/>
            <person name="Waterhouse R.M."/>
            <person name="Zwick A."/>
            <person name="Pang H."/>
        </authorList>
    </citation>
    <scope>NUCLEOTIDE SEQUENCE [LARGE SCALE GENOMIC DNA]</scope>
    <source>
        <strain evidence="4">SYSU2018</strain>
    </source>
</reference>
<accession>A0ABD2P0V4</accession>
<keyword evidence="1" id="KW-0433">Leucine-rich repeat</keyword>